<organism evidence="1 2">
    <name type="scientific">Penicillium roqueforti (strain FM164)</name>
    <dbReference type="NCBI Taxonomy" id="1365484"/>
    <lineage>
        <taxon>Eukaryota</taxon>
        <taxon>Fungi</taxon>
        <taxon>Dikarya</taxon>
        <taxon>Ascomycota</taxon>
        <taxon>Pezizomycotina</taxon>
        <taxon>Eurotiomycetes</taxon>
        <taxon>Eurotiomycetidae</taxon>
        <taxon>Eurotiales</taxon>
        <taxon>Aspergillaceae</taxon>
        <taxon>Penicillium</taxon>
    </lineage>
</organism>
<dbReference type="AlphaFoldDB" id="W6QGH2"/>
<keyword evidence="2" id="KW-1185">Reference proteome</keyword>
<dbReference type="Proteomes" id="UP000030686">
    <property type="component" value="Unassembled WGS sequence"/>
</dbReference>
<accession>W6QGH2</accession>
<protein>
    <submittedName>
        <fullName evidence="1">Genomic scaffold, ProqFM164S02</fullName>
    </submittedName>
</protein>
<gene>
    <name evidence="1" type="ORF">PROQFM164_S02g003411</name>
</gene>
<reference evidence="1" key="1">
    <citation type="journal article" date="2014" name="Nat. Commun.">
        <title>Multiple recent horizontal transfers of a large genomic region in cheese making fungi.</title>
        <authorList>
            <person name="Cheeseman K."/>
            <person name="Ropars J."/>
            <person name="Renault P."/>
            <person name="Dupont J."/>
            <person name="Gouzy J."/>
            <person name="Branca A."/>
            <person name="Abraham A.L."/>
            <person name="Ceppi M."/>
            <person name="Conseiller E."/>
            <person name="Debuchy R."/>
            <person name="Malagnac F."/>
            <person name="Goarin A."/>
            <person name="Silar P."/>
            <person name="Lacoste S."/>
            <person name="Sallet E."/>
            <person name="Bensimon A."/>
            <person name="Giraud T."/>
            <person name="Brygoo Y."/>
        </authorList>
    </citation>
    <scope>NUCLEOTIDE SEQUENCE [LARGE SCALE GENOMIC DNA]</scope>
    <source>
        <strain evidence="1">FM164</strain>
    </source>
</reference>
<dbReference type="EMBL" id="HG792016">
    <property type="protein sequence ID" value="CDM33259.1"/>
    <property type="molecule type" value="Genomic_DNA"/>
</dbReference>
<evidence type="ECO:0000313" key="1">
    <source>
        <dbReference type="EMBL" id="CDM33259.1"/>
    </source>
</evidence>
<name>W6QGH2_PENRF</name>
<evidence type="ECO:0000313" key="2">
    <source>
        <dbReference type="Proteomes" id="UP000030686"/>
    </source>
</evidence>
<sequence>MTIERHGDKKTAPSIKLPLELLLDDYPASWIHLSHAILLW</sequence>
<proteinExistence type="predicted"/>